<organism evidence="2 3">
    <name type="scientific">Streptococcus mitis</name>
    <dbReference type="NCBI Taxonomy" id="28037"/>
    <lineage>
        <taxon>Bacteria</taxon>
        <taxon>Bacillati</taxon>
        <taxon>Bacillota</taxon>
        <taxon>Bacilli</taxon>
        <taxon>Lactobacillales</taxon>
        <taxon>Streptococcaceae</taxon>
        <taxon>Streptococcus</taxon>
        <taxon>Streptococcus mitis group</taxon>
    </lineage>
</organism>
<comment type="caution">
    <text evidence="2">The sequence shown here is derived from an EMBL/GenBank/DDBJ whole genome shotgun (WGS) entry which is preliminary data.</text>
</comment>
<proteinExistence type="predicted"/>
<dbReference type="AlphaFoldDB" id="A0A081PW25"/>
<keyword evidence="1" id="KW-0472">Membrane</keyword>
<dbReference type="PATRIC" id="fig|28037.95.peg.1458"/>
<name>A0A081PW25_STRMT</name>
<protein>
    <submittedName>
        <fullName evidence="2">Putative membrane protein</fullName>
    </submittedName>
</protein>
<gene>
    <name evidence="2" type="ORF">SK629_1528</name>
</gene>
<evidence type="ECO:0000313" key="3">
    <source>
        <dbReference type="Proteomes" id="UP000028090"/>
    </source>
</evidence>
<dbReference type="Proteomes" id="UP000028090">
    <property type="component" value="Unassembled WGS sequence"/>
</dbReference>
<feature type="transmembrane region" description="Helical" evidence="1">
    <location>
        <begin position="20"/>
        <end position="41"/>
    </location>
</feature>
<accession>A0A081PW25</accession>
<keyword evidence="1" id="KW-1133">Transmembrane helix</keyword>
<sequence length="43" mass="4995">MLAQKHKIAYLFTHAFLIYLKYNLIKFLFLPIIVPVFSGVLGL</sequence>
<evidence type="ECO:0000256" key="1">
    <source>
        <dbReference type="SAM" id="Phobius"/>
    </source>
</evidence>
<evidence type="ECO:0000313" key="2">
    <source>
        <dbReference type="EMBL" id="KEQ34898.1"/>
    </source>
</evidence>
<keyword evidence="1" id="KW-0812">Transmembrane</keyword>
<reference evidence="2 3" key="1">
    <citation type="submission" date="2014-05" db="EMBL/GenBank/DDBJ databases">
        <authorList>
            <person name="Daugherty S.C."/>
            <person name="Tallon L.J."/>
            <person name="Sadzewicz L."/>
            <person name="Kilian M."/>
            <person name="Tettelin H."/>
        </authorList>
    </citation>
    <scope>NUCLEOTIDE SEQUENCE [LARGE SCALE GENOMIC DNA]</scope>
    <source>
        <strain evidence="2 3">SK629</strain>
    </source>
</reference>
<dbReference type="EMBL" id="JPFU01000013">
    <property type="protein sequence ID" value="KEQ34898.1"/>
    <property type="molecule type" value="Genomic_DNA"/>
</dbReference>